<dbReference type="Gene3D" id="1.10.10.60">
    <property type="entry name" value="Homeodomain-like"/>
    <property type="match status" value="2"/>
</dbReference>
<dbReference type="PANTHER" id="PTHR43280:SF28">
    <property type="entry name" value="HTH-TYPE TRANSCRIPTIONAL ACTIVATOR RHAS"/>
    <property type="match status" value="1"/>
</dbReference>
<feature type="domain" description="HTH araC/xylS-type" evidence="4">
    <location>
        <begin position="198"/>
        <end position="296"/>
    </location>
</feature>
<evidence type="ECO:0000256" key="1">
    <source>
        <dbReference type="ARBA" id="ARBA00023015"/>
    </source>
</evidence>
<dbReference type="PROSITE" id="PS00041">
    <property type="entry name" value="HTH_ARAC_FAMILY_1"/>
    <property type="match status" value="1"/>
</dbReference>
<dbReference type="Proteomes" id="UP000634668">
    <property type="component" value="Unassembled WGS sequence"/>
</dbReference>
<organism evidence="5 6">
    <name type="scientific">Arenibacter certesii</name>
    <dbReference type="NCBI Taxonomy" id="228955"/>
    <lineage>
        <taxon>Bacteria</taxon>
        <taxon>Pseudomonadati</taxon>
        <taxon>Bacteroidota</taxon>
        <taxon>Flavobacteriia</taxon>
        <taxon>Flavobacteriales</taxon>
        <taxon>Flavobacteriaceae</taxon>
        <taxon>Arenibacter</taxon>
    </lineage>
</organism>
<gene>
    <name evidence="5" type="ORF">GCM10007383_39060</name>
</gene>
<reference evidence="5" key="1">
    <citation type="journal article" date="2014" name="Int. J. Syst. Evol. Microbiol.">
        <title>Complete genome sequence of Corynebacterium casei LMG S-19264T (=DSM 44701T), isolated from a smear-ripened cheese.</title>
        <authorList>
            <consortium name="US DOE Joint Genome Institute (JGI-PGF)"/>
            <person name="Walter F."/>
            <person name="Albersmeier A."/>
            <person name="Kalinowski J."/>
            <person name="Ruckert C."/>
        </authorList>
    </citation>
    <scope>NUCLEOTIDE SEQUENCE</scope>
    <source>
        <strain evidence="5">KCTC 12113</strain>
    </source>
</reference>
<dbReference type="AlphaFoldDB" id="A0A918J774"/>
<comment type="caution">
    <text evidence="5">The sequence shown here is derived from an EMBL/GenBank/DDBJ whole genome shotgun (WGS) entry which is preliminary data.</text>
</comment>
<keyword evidence="1" id="KW-0805">Transcription regulation</keyword>
<dbReference type="InterPro" id="IPR009057">
    <property type="entry name" value="Homeodomain-like_sf"/>
</dbReference>
<sequence>MIHSKSDKSLIVSKILQSLKLDLLSVGYAKLDPLWDFDDVISPFIRLYYITTGSAMVYHSNRAIELKSEHIYLIPSYTFGRYKCDDYHEQYYISCSEDIKNGYSIFNFSSFIYESKATPRDLYYFKRLLELNPNRQLDNNNPKVYDNRPTLMDFEKKNEELSLSAYMETHAILKILLSRFIGEPNSQSTKNNLKKEFGKVLNHIHANLHEPLSVKQLADFCHLNTDYFSRVFKENFGMRPNKYIQSKRIERAQQLLLTTNNSLKQIAEKVGLENLSYFTRIYKNHTGNTPGRFREEQLKK</sequence>
<keyword evidence="6" id="KW-1185">Reference proteome</keyword>
<dbReference type="InterPro" id="IPR020449">
    <property type="entry name" value="Tscrpt_reg_AraC-type_HTH"/>
</dbReference>
<dbReference type="SMART" id="SM00342">
    <property type="entry name" value="HTH_ARAC"/>
    <property type="match status" value="1"/>
</dbReference>
<dbReference type="PANTHER" id="PTHR43280">
    <property type="entry name" value="ARAC-FAMILY TRANSCRIPTIONAL REGULATOR"/>
    <property type="match status" value="1"/>
</dbReference>
<keyword evidence="3" id="KW-0804">Transcription</keyword>
<dbReference type="InterPro" id="IPR018062">
    <property type="entry name" value="HTH_AraC-typ_CS"/>
</dbReference>
<evidence type="ECO:0000256" key="3">
    <source>
        <dbReference type="ARBA" id="ARBA00023163"/>
    </source>
</evidence>
<evidence type="ECO:0000313" key="5">
    <source>
        <dbReference type="EMBL" id="GGW52030.1"/>
    </source>
</evidence>
<dbReference type="PROSITE" id="PS01124">
    <property type="entry name" value="HTH_ARAC_FAMILY_2"/>
    <property type="match status" value="1"/>
</dbReference>
<keyword evidence="2" id="KW-0238">DNA-binding</keyword>
<dbReference type="PRINTS" id="PR00032">
    <property type="entry name" value="HTHARAC"/>
</dbReference>
<name>A0A918J774_9FLAO</name>
<reference evidence="5" key="2">
    <citation type="submission" date="2020-09" db="EMBL/GenBank/DDBJ databases">
        <authorList>
            <person name="Sun Q."/>
            <person name="Kim S."/>
        </authorList>
    </citation>
    <scope>NUCLEOTIDE SEQUENCE</scope>
    <source>
        <strain evidence="5">KCTC 12113</strain>
    </source>
</reference>
<dbReference type="Pfam" id="PF12833">
    <property type="entry name" value="HTH_18"/>
    <property type="match status" value="1"/>
</dbReference>
<evidence type="ECO:0000259" key="4">
    <source>
        <dbReference type="PROSITE" id="PS01124"/>
    </source>
</evidence>
<dbReference type="GO" id="GO:0003700">
    <property type="term" value="F:DNA-binding transcription factor activity"/>
    <property type="evidence" value="ECO:0007669"/>
    <property type="project" value="InterPro"/>
</dbReference>
<dbReference type="InterPro" id="IPR018060">
    <property type="entry name" value="HTH_AraC"/>
</dbReference>
<dbReference type="SUPFAM" id="SSF46689">
    <property type="entry name" value="Homeodomain-like"/>
    <property type="match status" value="2"/>
</dbReference>
<evidence type="ECO:0000256" key="2">
    <source>
        <dbReference type="ARBA" id="ARBA00023125"/>
    </source>
</evidence>
<protein>
    <submittedName>
        <fullName evidence="5">Transcriptional regulator</fullName>
    </submittedName>
</protein>
<dbReference type="GO" id="GO:0043565">
    <property type="term" value="F:sequence-specific DNA binding"/>
    <property type="evidence" value="ECO:0007669"/>
    <property type="project" value="InterPro"/>
</dbReference>
<proteinExistence type="predicted"/>
<dbReference type="EMBL" id="BMWP01000067">
    <property type="protein sequence ID" value="GGW52030.1"/>
    <property type="molecule type" value="Genomic_DNA"/>
</dbReference>
<evidence type="ECO:0000313" key="6">
    <source>
        <dbReference type="Proteomes" id="UP000634668"/>
    </source>
</evidence>
<accession>A0A918J774</accession>